<evidence type="ECO:0000259" key="15">
    <source>
        <dbReference type="PROSITE" id="PS52053"/>
    </source>
</evidence>
<evidence type="ECO:0000256" key="14">
    <source>
        <dbReference type="PROSITE-ProRule" id="PRU01398"/>
    </source>
</evidence>
<dbReference type="PANTHER" id="PTHR47114">
    <property type="match status" value="1"/>
</dbReference>
<dbReference type="Gene3D" id="3.30.2440.10">
    <property type="entry name" value="Secreted effector protein SifA"/>
    <property type="match status" value="1"/>
</dbReference>
<dbReference type="SUPFAM" id="SSF52058">
    <property type="entry name" value="L domain-like"/>
    <property type="match status" value="1"/>
</dbReference>
<protein>
    <recommendedName>
        <fullName evidence="5">RING-type E3 ubiquitin transferase</fullName>
        <ecNumber evidence="5">2.3.2.27</ecNumber>
    </recommendedName>
</protein>
<evidence type="ECO:0000256" key="4">
    <source>
        <dbReference type="ARBA" id="ARBA00009868"/>
    </source>
</evidence>
<dbReference type="Gene3D" id="1.20.58.360">
    <property type="entry name" value="Shigella T3SS effector IpaH defines"/>
    <property type="match status" value="1"/>
</dbReference>
<evidence type="ECO:0000256" key="10">
    <source>
        <dbReference type="ARBA" id="ARBA00022786"/>
    </source>
</evidence>
<dbReference type="Pfam" id="PF14496">
    <property type="entry name" value="NEL"/>
    <property type="match status" value="1"/>
</dbReference>
<proteinExistence type="inferred from homology"/>
<keyword evidence="6 14" id="KW-0964">Secreted</keyword>
<evidence type="ECO:0000256" key="12">
    <source>
        <dbReference type="ARBA" id="ARBA00023026"/>
    </source>
</evidence>
<evidence type="ECO:0000256" key="5">
    <source>
        <dbReference type="ARBA" id="ARBA00012483"/>
    </source>
</evidence>
<dbReference type="GO" id="GO:0061630">
    <property type="term" value="F:ubiquitin protein ligase activity"/>
    <property type="evidence" value="ECO:0007669"/>
    <property type="project" value="UniProtKB-EC"/>
</dbReference>
<comment type="catalytic activity">
    <reaction evidence="1">
        <text>S-ubiquitinyl-[E2 ubiquitin-conjugating enzyme]-L-cysteine + [acceptor protein]-L-lysine = [E2 ubiquitin-conjugating enzyme]-L-cysteine + N(6)-ubiquitinyl-[acceptor protein]-L-lysine.</text>
        <dbReference type="EC" id="2.3.2.27"/>
    </reaction>
</comment>
<evidence type="ECO:0000256" key="8">
    <source>
        <dbReference type="ARBA" id="ARBA00022679"/>
    </source>
</evidence>
<evidence type="ECO:0000256" key="13">
    <source>
        <dbReference type="ARBA" id="ARBA00023200"/>
    </source>
</evidence>
<dbReference type="InterPro" id="IPR001611">
    <property type="entry name" value="Leu-rich_rpt"/>
</dbReference>
<organism evidence="16">
    <name type="scientific">Salmonella enterica</name>
    <name type="common">Salmonella choleraesuis</name>
    <dbReference type="NCBI Taxonomy" id="28901"/>
    <lineage>
        <taxon>Bacteria</taxon>
        <taxon>Pseudomonadati</taxon>
        <taxon>Pseudomonadota</taxon>
        <taxon>Gammaproteobacteria</taxon>
        <taxon>Enterobacterales</taxon>
        <taxon>Enterobacteriaceae</taxon>
        <taxon>Salmonella</taxon>
    </lineage>
</organism>
<comment type="caution">
    <text evidence="16">The sequence shown here is derived from an EMBL/GenBank/DDBJ whole genome shotgun (WGS) entry which is preliminary data.</text>
</comment>
<comment type="PTM">
    <text evidence="14">Ubiquitinated in the presence of host E1 ubiquitin-activating enzyme, E2 ubiquitin-conjugating enzyme and ubiquitin.</text>
</comment>
<name>A0A5U6SSS6_SALER</name>
<sequence>MFNIRNTQPSVSMQAIAGAAAPEASPEEIVWEKIQVFFPQENYEEAQQCLAELCHPARGMLPDHISSQFARLKALTFPAWEENIQCNRDGINQFCILDAGSKEILSITLDDAGNYTVNCQGYSEAHDFIMDTEPGEECTEFAEGASGTSLRPATTVSQKAAEYDAVWSKWERDAPAGESPGRAAVVQEMRDCLNNGNPVLNVGASGLTTLPDRLPPHIITLVIPDNNLTSLPELPEGLRELEVSGNLQLTSLPSLPQGLQKLWAYNNWLTSLPTLPPGLGDLAVSNNQLTSLPEMPPALRELRVSGNNLTSLPALPSGLQKLWAYNNRLTSLPEMSPGLQELDVSHNQLTRLPQSLTGLSSAARVYLDGNPLSVRTLQALRDIIGHSGIRIHFDMAGPSVPREARALHLAVADWLTSAREGEAAQADRWQAFGLEDNAAAFSLVLDRLRETENFKKDAGFKAQISSWLTQLAEDAALRAKTFAMATEATSTCEDRVTHALHQMNNVQLVHNAEKGEYDNNLQGLVSTGREMFRLATLEQIAREKAGTLALVDDVEVYLAFQNKLKESLELTSVTSEMRFFDVSGVTVSDLQAAELQVKTAENSGFSKWILQWGPLHSVLERKVPERFNALREKQISDYEDTYRKLYDEVLKSSGLVDDTDAERTIGVSAMDSAKKEFLDGLRALVDEVLGSYLTARWRLN</sequence>
<dbReference type="FunFam" id="1.20.58.360:FF:000001">
    <property type="entry name" value="Probable E3 ubiquitin-protein ligase ipaH7.8"/>
    <property type="match status" value="1"/>
</dbReference>
<dbReference type="PANTHER" id="PTHR47114:SF2">
    <property type="entry name" value="OLIGODENDROCYTE-MYELIN GLYCOPROTEIN"/>
    <property type="match status" value="1"/>
</dbReference>
<dbReference type="GO" id="GO:0030430">
    <property type="term" value="C:host cell cytoplasm"/>
    <property type="evidence" value="ECO:0007669"/>
    <property type="project" value="UniProtKB-SubCell"/>
</dbReference>
<gene>
    <name evidence="16" type="primary">sspH1</name>
    <name evidence="16" type="ORF">BRO79_18935</name>
</gene>
<evidence type="ECO:0000256" key="3">
    <source>
        <dbReference type="ARBA" id="ARBA00004613"/>
    </source>
</evidence>
<dbReference type="InterPro" id="IPR032675">
    <property type="entry name" value="LRR_dom_sf"/>
</dbReference>
<evidence type="ECO:0000256" key="1">
    <source>
        <dbReference type="ARBA" id="ARBA00000900"/>
    </source>
</evidence>
<comment type="similarity">
    <text evidence="4 14">Belongs to the LRR-containing bacterial E3 ligase family.</text>
</comment>
<dbReference type="PROSITE" id="PS51450">
    <property type="entry name" value="LRR"/>
    <property type="match status" value="2"/>
</dbReference>
<dbReference type="Pfam" id="PF00560">
    <property type="entry name" value="LRR_1"/>
    <property type="match status" value="1"/>
</dbReference>
<feature type="active site" description="Glycyl thioester intermediate" evidence="14">
    <location>
        <position position="492"/>
    </location>
</feature>
<dbReference type="GO" id="GO:0005576">
    <property type="term" value="C:extracellular region"/>
    <property type="evidence" value="ECO:0007669"/>
    <property type="project" value="UniProtKB-SubCell"/>
</dbReference>
<dbReference type="Gene3D" id="1.20.1270.130">
    <property type="entry name" value="Shigella T3SS effector IpaH domain"/>
    <property type="match status" value="1"/>
</dbReference>
<dbReference type="AlphaFoldDB" id="A0A5U6SSS6"/>
<dbReference type="GO" id="GO:0016567">
    <property type="term" value="P:protein ubiquitination"/>
    <property type="evidence" value="ECO:0007669"/>
    <property type="project" value="InterPro"/>
</dbReference>
<dbReference type="Gene3D" id="3.80.10.10">
    <property type="entry name" value="Ribonuclease Inhibitor"/>
    <property type="match status" value="1"/>
</dbReference>
<keyword evidence="13 14" id="KW-1035">Host cytoplasm</keyword>
<keyword evidence="11 14" id="KW-0832">Ubl conjugation</keyword>
<keyword evidence="12" id="KW-0843">Virulence</keyword>
<keyword evidence="7" id="KW-0433">Leucine-rich repeat</keyword>
<dbReference type="Gene3D" id="1.20.58.90">
    <property type="match status" value="1"/>
</dbReference>
<keyword evidence="9" id="KW-0677">Repeat</keyword>
<dbReference type="EC" id="2.3.2.27" evidence="5"/>
<dbReference type="PROSITE" id="PS52053">
    <property type="entry name" value="NEL"/>
    <property type="match status" value="1"/>
</dbReference>
<evidence type="ECO:0000256" key="9">
    <source>
        <dbReference type="ARBA" id="ARBA00022737"/>
    </source>
</evidence>
<comment type="subcellular location">
    <subcellularLocation>
        <location evidence="2">Host cytoplasm</location>
    </subcellularLocation>
    <subcellularLocation>
        <location evidence="3">Secreted</location>
    </subcellularLocation>
</comment>
<dbReference type="EMBL" id="AAGRCI010000018">
    <property type="protein sequence ID" value="EBR0845509.1"/>
    <property type="molecule type" value="Genomic_DNA"/>
</dbReference>
<dbReference type="InterPro" id="IPR029487">
    <property type="entry name" value="NEL_dom"/>
</dbReference>
<evidence type="ECO:0000256" key="11">
    <source>
        <dbReference type="ARBA" id="ARBA00022843"/>
    </source>
</evidence>
<reference evidence="16" key="1">
    <citation type="submission" date="2018-07" db="EMBL/GenBank/DDBJ databases">
        <authorList>
            <consortium name="GenomeTrakr network: Whole genome sequencing for foodborne pathogen traceback"/>
        </authorList>
    </citation>
    <scope>NUCLEOTIDE SEQUENCE</scope>
    <source>
        <strain evidence="16">CFSAN056582</strain>
    </source>
</reference>
<feature type="domain" description="NEL" evidence="15">
    <location>
        <begin position="406"/>
        <end position="700"/>
    </location>
</feature>
<keyword evidence="8 14" id="KW-0808">Transferase</keyword>
<accession>A0A5U6SSS6</accession>
<dbReference type="SMART" id="SM00364">
    <property type="entry name" value="LRR_BAC"/>
    <property type="match status" value="7"/>
</dbReference>
<evidence type="ECO:0000256" key="2">
    <source>
        <dbReference type="ARBA" id="ARBA00004192"/>
    </source>
</evidence>
<keyword evidence="10 14" id="KW-0833">Ubl conjugation pathway</keyword>
<evidence type="ECO:0000256" key="7">
    <source>
        <dbReference type="ARBA" id="ARBA00022614"/>
    </source>
</evidence>
<dbReference type="InterPro" id="IPR051071">
    <property type="entry name" value="LRR-bact_E3_ubiq_ligases"/>
</dbReference>
<evidence type="ECO:0000256" key="6">
    <source>
        <dbReference type="ARBA" id="ARBA00022525"/>
    </source>
</evidence>
<evidence type="ECO:0000313" key="16">
    <source>
        <dbReference type="EMBL" id="EBR0845509.1"/>
    </source>
</evidence>